<dbReference type="RefSeq" id="WP_112058580.1">
    <property type="nucleotide sequence ID" value="NZ_UAWL01000006.1"/>
</dbReference>
<evidence type="ECO:0000313" key="1">
    <source>
        <dbReference type="EMBL" id="SQB98552.1"/>
    </source>
</evidence>
<dbReference type="EMBL" id="UAWL01000006">
    <property type="protein sequence ID" value="SQB98552.1"/>
    <property type="molecule type" value="Genomic_DNA"/>
</dbReference>
<organism evidence="1 2">
    <name type="scientific">Helicobacter fennelliae</name>
    <dbReference type="NCBI Taxonomy" id="215"/>
    <lineage>
        <taxon>Bacteria</taxon>
        <taxon>Pseudomonadati</taxon>
        <taxon>Campylobacterota</taxon>
        <taxon>Epsilonproteobacteria</taxon>
        <taxon>Campylobacterales</taxon>
        <taxon>Helicobacteraceae</taxon>
        <taxon>Helicobacter</taxon>
    </lineage>
</organism>
<evidence type="ECO:0000313" key="2">
    <source>
        <dbReference type="Proteomes" id="UP000250166"/>
    </source>
</evidence>
<name>A0A2X3B414_9HELI</name>
<dbReference type="Proteomes" id="UP000250166">
    <property type="component" value="Unassembled WGS sequence"/>
</dbReference>
<protein>
    <submittedName>
        <fullName evidence="1">Periplasmic protein</fullName>
    </submittedName>
</protein>
<gene>
    <name evidence="1" type="ORF">NCTC13102_01015</name>
</gene>
<sequence>MRYLTTNAKCYAKLCVFLLVFVFGLNIGLAKSYIISPLPLPTEKILDINDQACNEACLKKLYNNGLLFSFIAKFSPNITDKSLLENFAQALARINQIQESQKSSHFKIALIIPRQTIGQYAVTISNTILAYLMSKKIDFEFEVFDCIDEGITNLESTTYKITQSNFDFAIAILTQQGTQNLIDNINVSFPIYIPTINKERIQGDTPKNFYFGGISYKKQLDILASIAKDSQIVEYTDDSQIGTYLMDLLRAYDLHIIHQAIINNQDASNFTKKLKTEEAFLDNTTLLLNTSASKSGLILSQIGYSKKQPKQFLSTQINFNPTILQLASPDNRKNFFVISAISPVSADLVEYAALLNSDLKYDWVSYSTSVGVEFALKDSHIKKSFLESMFNNQIEYKNHIYTTKGSNFVLVKTTN</sequence>
<reference evidence="1 2" key="1">
    <citation type="submission" date="2018-06" db="EMBL/GenBank/DDBJ databases">
        <authorList>
            <consortium name="Pathogen Informatics"/>
            <person name="Doyle S."/>
        </authorList>
    </citation>
    <scope>NUCLEOTIDE SEQUENCE [LARGE SCALE GENOMIC DNA]</scope>
    <source>
        <strain evidence="1 2">NCTC13102</strain>
    </source>
</reference>
<accession>A0A2X3B414</accession>
<dbReference type="AlphaFoldDB" id="A0A2X3B414"/>
<proteinExistence type="predicted"/>